<organism evidence="1 2">
    <name type="scientific">[Myrmecia] bisecta</name>
    <dbReference type="NCBI Taxonomy" id="41462"/>
    <lineage>
        <taxon>Eukaryota</taxon>
        <taxon>Viridiplantae</taxon>
        <taxon>Chlorophyta</taxon>
        <taxon>core chlorophytes</taxon>
        <taxon>Trebouxiophyceae</taxon>
        <taxon>Trebouxiales</taxon>
        <taxon>Trebouxiaceae</taxon>
        <taxon>Myrmecia</taxon>
    </lineage>
</organism>
<proteinExistence type="predicted"/>
<dbReference type="Proteomes" id="UP001489004">
    <property type="component" value="Unassembled WGS sequence"/>
</dbReference>
<keyword evidence="2" id="KW-1185">Reference proteome</keyword>
<accession>A0AAW1P3A4</accession>
<dbReference type="EMBL" id="JALJOR010000017">
    <property type="protein sequence ID" value="KAK9804715.1"/>
    <property type="molecule type" value="Genomic_DNA"/>
</dbReference>
<sequence length="71" mass="8141">MPNEVLHSLLFHLHTLLRNTFNPEAPLLQAAHPLLCTDGATPQIIRGLLSCTPACRLFHPWVYWQNRQQSI</sequence>
<name>A0AAW1P3A4_9CHLO</name>
<evidence type="ECO:0000313" key="1">
    <source>
        <dbReference type="EMBL" id="KAK9804715.1"/>
    </source>
</evidence>
<comment type="caution">
    <text evidence="1">The sequence shown here is derived from an EMBL/GenBank/DDBJ whole genome shotgun (WGS) entry which is preliminary data.</text>
</comment>
<protein>
    <submittedName>
        <fullName evidence="1">Uncharacterized protein</fullName>
    </submittedName>
</protein>
<gene>
    <name evidence="1" type="ORF">WJX72_001728</name>
</gene>
<dbReference type="AlphaFoldDB" id="A0AAW1P3A4"/>
<evidence type="ECO:0000313" key="2">
    <source>
        <dbReference type="Proteomes" id="UP001489004"/>
    </source>
</evidence>
<reference evidence="1 2" key="1">
    <citation type="journal article" date="2024" name="Nat. Commun.">
        <title>Phylogenomics reveals the evolutionary origins of lichenization in chlorophyte algae.</title>
        <authorList>
            <person name="Puginier C."/>
            <person name="Libourel C."/>
            <person name="Otte J."/>
            <person name="Skaloud P."/>
            <person name="Haon M."/>
            <person name="Grisel S."/>
            <person name="Petersen M."/>
            <person name="Berrin J.G."/>
            <person name="Delaux P.M."/>
            <person name="Dal Grande F."/>
            <person name="Keller J."/>
        </authorList>
    </citation>
    <scope>NUCLEOTIDE SEQUENCE [LARGE SCALE GENOMIC DNA]</scope>
    <source>
        <strain evidence="1 2">SAG 2043</strain>
    </source>
</reference>